<dbReference type="InterPro" id="IPR055396">
    <property type="entry name" value="DUF7088"/>
</dbReference>
<dbReference type="KEGG" id="mmai:sS8_0099"/>
<evidence type="ECO:0000259" key="3">
    <source>
        <dbReference type="Pfam" id="PF09822"/>
    </source>
</evidence>
<dbReference type="RefSeq" id="WP_119627930.1">
    <property type="nucleotide sequence ID" value="NZ_AP017928.1"/>
</dbReference>
<evidence type="ECO:0000313" key="6">
    <source>
        <dbReference type="Proteomes" id="UP000266313"/>
    </source>
</evidence>
<feature type="coiled-coil region" evidence="1">
    <location>
        <begin position="525"/>
        <end position="582"/>
    </location>
</feature>
<feature type="domain" description="DUF7088" evidence="4">
    <location>
        <begin position="40"/>
        <end position="144"/>
    </location>
</feature>
<accession>A0A286P346</accession>
<evidence type="ECO:0000256" key="2">
    <source>
        <dbReference type="SAM" id="Phobius"/>
    </source>
</evidence>
<keyword evidence="2" id="KW-1133">Transmembrane helix</keyword>
<keyword evidence="6" id="KW-1185">Reference proteome</keyword>
<dbReference type="EMBL" id="AP017928">
    <property type="protein sequence ID" value="BBA32068.1"/>
    <property type="molecule type" value="Genomic_DNA"/>
</dbReference>
<sequence>MSFNRKTLTHSTLGLLAVLFVALVLLSNTLFRGTRLDLTENSLYTLSEGTRNILGKLDEPIHLSLYFSDKATAESNRPDVRSLRLYFERVRELLEEMESRAGGKLRLSVIDPLPYSEAEDRASAAGLQGIPLGPSGEKIFLGLVGVNSTDGRTAIPFFDPGKESFLEYDIAKLIHGLAVVKKPTVGFLAGLAMTGGFDPLTRGMREPWAVYRQLTQMFEVKPLQAANLKAIDSEVDVLVVVHPKQLDEDAQYAIDQFVLRGGHLLLFVDPHGELDNSGADPGNPMAAIMASKASDLPALFKAWGVEYSADQVVLDRAHALSVSTSPGAAPTRHPAMLRFTRPDLKRDDVITANLDTLHVATAGFFKLAKDSPARLTPLIESSDQAMTVAAEQVKFANNPSSLLAAFKASGERYCMACRLEGKFKTAFPDRNDPEHLAEAKEPGEILLVADTDILSDRMWVRTQNFFGQKLLNAFADNGDFFANAVDNLAGSSDLISIRGRGISSRPFTKVEELKQAADNRFRFKEQELQRELADTERKLAELQSGKSNDEKFVLSPEQQKELENFFKRKLEIRKELREVRRRLDADIDTLGARLKFINIGLVPLLLTLGTLAFLGWKAKQRLV</sequence>
<proteinExistence type="predicted"/>
<protein>
    <submittedName>
        <fullName evidence="5">ABC-type uncharacterized transport system</fullName>
    </submittedName>
</protein>
<dbReference type="Proteomes" id="UP000266313">
    <property type="component" value="Chromosome"/>
</dbReference>
<dbReference type="AlphaFoldDB" id="A0A286P346"/>
<dbReference type="Pfam" id="PF09822">
    <property type="entry name" value="ABC_transp_aux"/>
    <property type="match status" value="1"/>
</dbReference>
<keyword evidence="2" id="KW-0472">Membrane</keyword>
<name>A0A286P346_9GAMM</name>
<dbReference type="OrthoDB" id="9777219at2"/>
<gene>
    <name evidence="5" type="ORF">sS8_0099</name>
</gene>
<evidence type="ECO:0000259" key="4">
    <source>
        <dbReference type="Pfam" id="PF23357"/>
    </source>
</evidence>
<feature type="domain" description="ABC-type uncharacterised transport system" evidence="3">
    <location>
        <begin position="182"/>
        <end position="484"/>
    </location>
</feature>
<reference evidence="5 6" key="1">
    <citation type="submission" date="2016-12" db="EMBL/GenBank/DDBJ databases">
        <title>Genome sequencing of Methylocaldum marinum.</title>
        <authorList>
            <person name="Takeuchi M."/>
            <person name="Kamagata Y."/>
            <person name="Hiraoka S."/>
            <person name="Oshima K."/>
            <person name="Hattori M."/>
            <person name="Iwasaki W."/>
        </authorList>
    </citation>
    <scope>NUCLEOTIDE SEQUENCE [LARGE SCALE GENOMIC DNA]</scope>
    <source>
        <strain evidence="5 6">S8</strain>
    </source>
</reference>
<dbReference type="InterPro" id="IPR019196">
    <property type="entry name" value="ABC_transp_unknown"/>
</dbReference>
<dbReference type="Pfam" id="PF23357">
    <property type="entry name" value="DUF7088"/>
    <property type="match status" value="1"/>
</dbReference>
<evidence type="ECO:0000313" key="5">
    <source>
        <dbReference type="EMBL" id="BBA32068.1"/>
    </source>
</evidence>
<keyword evidence="2" id="KW-0812">Transmembrane</keyword>
<feature type="transmembrane region" description="Helical" evidence="2">
    <location>
        <begin position="596"/>
        <end position="616"/>
    </location>
</feature>
<keyword evidence="1" id="KW-0175">Coiled coil</keyword>
<organism evidence="5 6">
    <name type="scientific">Methylocaldum marinum</name>
    <dbReference type="NCBI Taxonomy" id="1432792"/>
    <lineage>
        <taxon>Bacteria</taxon>
        <taxon>Pseudomonadati</taxon>
        <taxon>Pseudomonadota</taxon>
        <taxon>Gammaproteobacteria</taxon>
        <taxon>Methylococcales</taxon>
        <taxon>Methylococcaceae</taxon>
        <taxon>Methylocaldum</taxon>
    </lineage>
</organism>
<evidence type="ECO:0000256" key="1">
    <source>
        <dbReference type="SAM" id="Coils"/>
    </source>
</evidence>